<sequence length="63" mass="7319">MLPDHPTAADLDATYMQRGTQVVSCDAARTLAVETLIAERRLIDEWLKLKDQRRQRWLSRVLP</sequence>
<evidence type="ECO:0000313" key="2">
    <source>
        <dbReference type="Proteomes" id="UP001302493"/>
    </source>
</evidence>
<evidence type="ECO:0000313" key="1">
    <source>
        <dbReference type="EMBL" id="WOB78323.1"/>
    </source>
</evidence>
<keyword evidence="2" id="KW-1185">Reference proteome</keyword>
<reference evidence="1" key="1">
    <citation type="submission" date="2023-03" db="EMBL/GenBank/DDBJ databases">
        <title>Genome sequence of Brevundimonas nasdae SJTX8.</title>
        <authorList>
            <person name="Liang R."/>
        </authorList>
    </citation>
    <scope>NUCLEOTIDE SEQUENCE</scope>
    <source>
        <strain evidence="1">X8</strain>
    </source>
</reference>
<organism evidence="1 2">
    <name type="scientific">Brevundimonas nasdae</name>
    <dbReference type="NCBI Taxonomy" id="172043"/>
    <lineage>
        <taxon>Bacteria</taxon>
        <taxon>Pseudomonadati</taxon>
        <taxon>Pseudomonadota</taxon>
        <taxon>Alphaproteobacteria</taxon>
        <taxon>Caulobacterales</taxon>
        <taxon>Caulobacteraceae</taxon>
        <taxon>Brevundimonas</taxon>
    </lineage>
</organism>
<dbReference type="Proteomes" id="UP001302493">
    <property type="component" value="Chromosome"/>
</dbReference>
<proteinExistence type="predicted"/>
<dbReference type="EMBL" id="CP119180">
    <property type="protein sequence ID" value="WOB78323.1"/>
    <property type="molecule type" value="Genomic_DNA"/>
</dbReference>
<accession>A0ACD4VK10</accession>
<name>A0ACD4VK10_9CAUL</name>
<gene>
    <name evidence="1" type="ORF">PZA08_13585</name>
</gene>
<protein>
    <submittedName>
        <fullName evidence="1">Uncharacterized protein</fullName>
    </submittedName>
</protein>